<protein>
    <submittedName>
        <fullName evidence="2">Uncharacterized protein</fullName>
    </submittedName>
</protein>
<feature type="transmembrane region" description="Helical" evidence="1">
    <location>
        <begin position="70"/>
        <end position="94"/>
    </location>
</feature>
<evidence type="ECO:0000313" key="2">
    <source>
        <dbReference type="EMBL" id="CAB3405029.1"/>
    </source>
</evidence>
<evidence type="ECO:0000256" key="1">
    <source>
        <dbReference type="SAM" id="Phobius"/>
    </source>
</evidence>
<comment type="caution">
    <text evidence="2">The sequence shown here is derived from an EMBL/GenBank/DDBJ whole genome shotgun (WGS) entry which is preliminary data.</text>
</comment>
<feature type="transmembrane region" description="Helical" evidence="1">
    <location>
        <begin position="303"/>
        <end position="326"/>
    </location>
</feature>
<keyword evidence="1" id="KW-0812">Transmembrane</keyword>
<feature type="transmembrane region" description="Helical" evidence="1">
    <location>
        <begin position="347"/>
        <end position="366"/>
    </location>
</feature>
<gene>
    <name evidence="2" type="ORF">CBOVIS_LOCUS7280</name>
</gene>
<feature type="transmembrane region" description="Helical" evidence="1">
    <location>
        <begin position="268"/>
        <end position="291"/>
    </location>
</feature>
<name>A0A8S1EY91_9PELO</name>
<feature type="transmembrane region" description="Helical" evidence="1">
    <location>
        <begin position="227"/>
        <end position="247"/>
    </location>
</feature>
<feature type="transmembrane region" description="Helical" evidence="1">
    <location>
        <begin position="37"/>
        <end position="58"/>
    </location>
</feature>
<dbReference type="EMBL" id="CADEPM010000004">
    <property type="protein sequence ID" value="CAB3405029.1"/>
    <property type="molecule type" value="Genomic_DNA"/>
</dbReference>
<dbReference type="AlphaFoldDB" id="A0A8S1EY91"/>
<keyword evidence="3" id="KW-1185">Reference proteome</keyword>
<accession>A0A8S1EY91</accession>
<proteinExistence type="predicted"/>
<reference evidence="2 3" key="1">
    <citation type="submission" date="2020-04" db="EMBL/GenBank/DDBJ databases">
        <authorList>
            <person name="Laetsch R D."/>
            <person name="Stevens L."/>
            <person name="Kumar S."/>
            <person name="Blaxter L. M."/>
        </authorList>
    </citation>
    <scope>NUCLEOTIDE SEQUENCE [LARGE SCALE GENOMIC DNA]</scope>
</reference>
<feature type="transmembrane region" description="Helical" evidence="1">
    <location>
        <begin position="386"/>
        <end position="407"/>
    </location>
</feature>
<evidence type="ECO:0000313" key="3">
    <source>
        <dbReference type="Proteomes" id="UP000494206"/>
    </source>
</evidence>
<feature type="transmembrane region" description="Helical" evidence="1">
    <location>
        <begin position="157"/>
        <end position="183"/>
    </location>
</feature>
<keyword evidence="1" id="KW-1133">Transmembrane helix</keyword>
<dbReference type="Pfam" id="PF10318">
    <property type="entry name" value="7TM_GPCR_Srh"/>
    <property type="match status" value="1"/>
</dbReference>
<organism evidence="2 3">
    <name type="scientific">Caenorhabditis bovis</name>
    <dbReference type="NCBI Taxonomy" id="2654633"/>
    <lineage>
        <taxon>Eukaryota</taxon>
        <taxon>Metazoa</taxon>
        <taxon>Ecdysozoa</taxon>
        <taxon>Nematoda</taxon>
        <taxon>Chromadorea</taxon>
        <taxon>Rhabditida</taxon>
        <taxon>Rhabditina</taxon>
        <taxon>Rhabditomorpha</taxon>
        <taxon>Rhabditoidea</taxon>
        <taxon>Rhabditidae</taxon>
        <taxon>Peloderinae</taxon>
        <taxon>Caenorhabditis</taxon>
    </lineage>
</organism>
<feature type="transmembrane region" description="Helical" evidence="1">
    <location>
        <begin position="114"/>
        <end position="136"/>
    </location>
</feature>
<keyword evidence="1" id="KW-0472">Membrane</keyword>
<dbReference type="Proteomes" id="UP000494206">
    <property type="component" value="Unassembled WGS sequence"/>
</dbReference>
<dbReference type="InterPro" id="IPR019422">
    <property type="entry name" value="7TM_GPCR_serpentine_rcpt_Srh"/>
</dbReference>
<sequence length="418" mass="48962">MHLRDALIPFRPEDYFNGFYDVYKYDRSSPKFFIYKWLSRVFLFVSLIALIFTCHVILTAKTKVLNSYRNLLMCQIWLFALSSFFAVASTVHLIYPYRFFITDKILNVNNLPIISMLCCVVATASATIVSFEIMFCNCIRTSKGFMMGTHSQELKLYYFRVTSYIIIFFLAIINIILVIYGTILDNEPIKLASIEYDPRLIEFYEENYLDVIIITIPWDIVLTELKVTIIIGILGPISIFLLTTYFIRKYSSMTSQLVQTQQKLILRLEIVYSLLFLVFVSPIMIIFWSIYFFVIEPLKWFPMYYIAFLPLAMSSFFNCIAQLWIVKPYRVLAVQLLTGKSDYHGSSFKFFVIKTIGTIVIDFVIVKLLPRNVRAHAPFFCRVVYYSLFELIIADGMSFAMWLVLLIDLMRSFSRLLN</sequence>